<keyword evidence="2" id="KW-1185">Reference proteome</keyword>
<sequence length="356" mass="40033">MDESTPIQPTAMDTKMTTTTDQMLTDIPEESTVDQSMSMDVVPIEPAAPLPSLAPTVDPKIYLVTPAVLPRPPIIATVAEASRQHERRDDAPLHRTQSEQTCQVHSTGFYEQAYKHSFCQSPPKLTDYISPLHRDAKIQRPMEALKNPWKDMFKAPLPPPPPMDMEPATSSATSLPPTATSQLPMAPMSTMTTMVTHTMSLPPTAPTSAQSIMQAQRQSVITTRPLLGVTPPTSSASTVELRLPSKATQLPDYTHFQTRDSPHCVTLLMYHHPRRIDPSVEFFTPRTLHEMAYNTTVGLIDSWMAYPQYAPIPQLPNIVDIQRIYLQYNRETDRPVPLLRRHDFSAWWNLLPPRLL</sequence>
<dbReference type="WBParaSite" id="nRc.2.0.1.t30692-RA">
    <property type="protein sequence ID" value="nRc.2.0.1.t30692-RA"/>
    <property type="gene ID" value="nRc.2.0.1.g30692"/>
</dbReference>
<evidence type="ECO:0000313" key="2">
    <source>
        <dbReference type="Proteomes" id="UP000887565"/>
    </source>
</evidence>
<organism evidence="2 3">
    <name type="scientific">Romanomermis culicivorax</name>
    <name type="common">Nematode worm</name>
    <dbReference type="NCBI Taxonomy" id="13658"/>
    <lineage>
        <taxon>Eukaryota</taxon>
        <taxon>Metazoa</taxon>
        <taxon>Ecdysozoa</taxon>
        <taxon>Nematoda</taxon>
        <taxon>Enoplea</taxon>
        <taxon>Dorylaimia</taxon>
        <taxon>Mermithida</taxon>
        <taxon>Mermithoidea</taxon>
        <taxon>Mermithidae</taxon>
        <taxon>Romanomermis</taxon>
    </lineage>
</organism>
<reference evidence="3" key="1">
    <citation type="submission" date="2022-11" db="UniProtKB">
        <authorList>
            <consortium name="WormBaseParasite"/>
        </authorList>
    </citation>
    <scope>IDENTIFICATION</scope>
</reference>
<evidence type="ECO:0000313" key="3">
    <source>
        <dbReference type="WBParaSite" id="nRc.2.0.1.t30692-RA"/>
    </source>
</evidence>
<feature type="compositionally biased region" description="Low complexity" evidence="1">
    <location>
        <begin position="10"/>
        <end position="22"/>
    </location>
</feature>
<feature type="compositionally biased region" description="Low complexity" evidence="1">
    <location>
        <begin position="167"/>
        <end position="181"/>
    </location>
</feature>
<evidence type="ECO:0000256" key="1">
    <source>
        <dbReference type="SAM" id="MobiDB-lite"/>
    </source>
</evidence>
<dbReference type="Proteomes" id="UP000887565">
    <property type="component" value="Unplaced"/>
</dbReference>
<dbReference type="AlphaFoldDB" id="A0A915JYC0"/>
<protein>
    <submittedName>
        <fullName evidence="3">Uncharacterized protein</fullName>
    </submittedName>
</protein>
<feature type="region of interest" description="Disordered" evidence="1">
    <location>
        <begin position="157"/>
        <end position="184"/>
    </location>
</feature>
<proteinExistence type="predicted"/>
<accession>A0A915JYC0</accession>
<name>A0A915JYC0_ROMCU</name>
<feature type="region of interest" description="Disordered" evidence="1">
    <location>
        <begin position="1"/>
        <end position="22"/>
    </location>
</feature>